<feature type="binding site" evidence="8">
    <location>
        <begin position="251"/>
        <end position="256"/>
    </location>
    <ligand>
        <name>GTP</name>
        <dbReference type="ChEBI" id="CHEBI:37565"/>
    </ligand>
</feature>
<evidence type="ECO:0000256" key="7">
    <source>
        <dbReference type="ARBA" id="ARBA00023239"/>
    </source>
</evidence>
<dbReference type="PANTHER" id="PTHR11561">
    <property type="entry name" value="PHOSPHOENOLPYRUVATE CARBOXYKINASE"/>
    <property type="match status" value="1"/>
</dbReference>
<keyword evidence="5 8" id="KW-0342">GTP-binding</keyword>
<dbReference type="SUPFAM" id="SSF53795">
    <property type="entry name" value="PEP carboxykinase-like"/>
    <property type="match status" value="1"/>
</dbReference>
<dbReference type="PATRIC" id="fig|1685125.3.peg.227"/>
<dbReference type="GO" id="GO:0042594">
    <property type="term" value="P:response to starvation"/>
    <property type="evidence" value="ECO:0007669"/>
    <property type="project" value="TreeGrafter"/>
</dbReference>
<dbReference type="GO" id="GO:0030145">
    <property type="term" value="F:manganese ion binding"/>
    <property type="evidence" value="ECO:0007669"/>
    <property type="project" value="UniProtKB-UniRule"/>
</dbReference>
<evidence type="ECO:0000256" key="6">
    <source>
        <dbReference type="ARBA" id="ARBA00023211"/>
    </source>
</evidence>
<feature type="binding site" evidence="8">
    <location>
        <position position="228"/>
    </location>
    <ligand>
        <name>Mn(2+)</name>
        <dbReference type="ChEBI" id="CHEBI:29035"/>
    </ligand>
</feature>
<dbReference type="GO" id="GO:0033993">
    <property type="term" value="P:response to lipid"/>
    <property type="evidence" value="ECO:0007669"/>
    <property type="project" value="TreeGrafter"/>
</dbReference>
<dbReference type="Pfam" id="PF00821">
    <property type="entry name" value="PEPCK_GTP"/>
    <property type="match status" value="1"/>
</dbReference>
<protein>
    <recommendedName>
        <fullName evidence="8">Phosphoenolpyruvate carboxykinase [GTP]</fullName>
        <shortName evidence="8">PEP carboxykinase</shortName>
        <shortName evidence="8">PEPCK</shortName>
        <ecNumber evidence="8">4.1.1.32</ecNumber>
    </recommendedName>
    <alternativeName>
        <fullName evidence="8">GTP-dependent phosphoenolpyruvate carboxykinase</fullName>
        <shortName evidence="8">GTP-PEPCK</shortName>
    </alternativeName>
</protein>
<dbReference type="UniPathway" id="UPA00138"/>
<dbReference type="Gene3D" id="3.40.449.10">
    <property type="entry name" value="Phosphoenolpyruvate Carboxykinase, domain 1"/>
    <property type="match status" value="1"/>
</dbReference>
<dbReference type="InterPro" id="IPR035078">
    <property type="entry name" value="PEP_carboxykinase_GTP_N"/>
</dbReference>
<comment type="catalytic activity">
    <reaction evidence="8">
        <text>oxaloacetate + GTP = phosphoenolpyruvate + GDP + CO2</text>
        <dbReference type="Rhea" id="RHEA:10388"/>
        <dbReference type="ChEBI" id="CHEBI:16452"/>
        <dbReference type="ChEBI" id="CHEBI:16526"/>
        <dbReference type="ChEBI" id="CHEBI:37565"/>
        <dbReference type="ChEBI" id="CHEBI:58189"/>
        <dbReference type="ChEBI" id="CHEBI:58702"/>
        <dbReference type="EC" id="4.1.1.32"/>
    </reaction>
</comment>
<keyword evidence="3 8" id="KW-0547">Nucleotide-binding</keyword>
<keyword evidence="4 8" id="KW-0210">Decarboxylase</keyword>
<dbReference type="GO" id="GO:0005525">
    <property type="term" value="F:GTP binding"/>
    <property type="evidence" value="ECO:0007669"/>
    <property type="project" value="UniProtKB-UniRule"/>
</dbReference>
<dbReference type="Proteomes" id="UP000054016">
    <property type="component" value="Unassembled WGS sequence"/>
</dbReference>
<comment type="similarity">
    <text evidence="1 8">Belongs to the phosphoenolpyruvate carboxykinase [GTP] family.</text>
</comment>
<comment type="subcellular location">
    <subcellularLocation>
        <location evidence="8">Cytoplasm</location>
    </subcellularLocation>
</comment>
<evidence type="ECO:0000259" key="10">
    <source>
        <dbReference type="Pfam" id="PF17297"/>
    </source>
</evidence>
<dbReference type="SUPFAM" id="SSF68923">
    <property type="entry name" value="PEP carboxykinase N-terminal domain"/>
    <property type="match status" value="1"/>
</dbReference>
<feature type="binding site" evidence="8">
    <location>
        <position position="269"/>
    </location>
    <ligand>
        <name>Mn(2+)</name>
        <dbReference type="ChEBI" id="CHEBI:29035"/>
    </ligand>
</feature>
<dbReference type="GO" id="GO:0019543">
    <property type="term" value="P:propionate catabolic process"/>
    <property type="evidence" value="ECO:0007669"/>
    <property type="project" value="TreeGrafter"/>
</dbReference>
<evidence type="ECO:0000256" key="1">
    <source>
        <dbReference type="ARBA" id="ARBA00005796"/>
    </source>
</evidence>
<gene>
    <name evidence="8" type="primary">pckG</name>
    <name evidence="11" type="ORF">AC478_03500</name>
</gene>
<dbReference type="InterPro" id="IPR035077">
    <property type="entry name" value="PEP_carboxykinase_GTP_C"/>
</dbReference>
<feature type="binding site" evidence="8">
    <location>
        <position position="366"/>
    </location>
    <ligand>
        <name>GTP</name>
        <dbReference type="ChEBI" id="CHEBI:37565"/>
    </ligand>
</feature>
<evidence type="ECO:0000256" key="3">
    <source>
        <dbReference type="ARBA" id="ARBA00022741"/>
    </source>
</evidence>
<dbReference type="InterPro" id="IPR013035">
    <property type="entry name" value="PEP_carboxykinase_C"/>
</dbReference>
<proteinExistence type="inferred from homology"/>
<dbReference type="GO" id="GO:0005829">
    <property type="term" value="C:cytosol"/>
    <property type="evidence" value="ECO:0007669"/>
    <property type="project" value="TreeGrafter"/>
</dbReference>
<evidence type="ECO:0000259" key="9">
    <source>
        <dbReference type="Pfam" id="PF00821"/>
    </source>
</evidence>
<comment type="function">
    <text evidence="8">Catalyzes the conversion of oxaloacetate (OAA) to phosphoenolpyruvate (PEP), the rate-limiting step in the metabolic pathway that produces glucose from lactate and other precursors derived from the citric acid cycle.</text>
</comment>
<feature type="domain" description="Phosphoenolpyruvate carboxykinase C-terminal P-loop" evidence="9">
    <location>
        <begin position="224"/>
        <end position="585"/>
    </location>
</feature>
<feature type="binding site" evidence="8">
    <location>
        <position position="250"/>
    </location>
    <ligand>
        <name>substrate</name>
    </ligand>
</feature>
<comment type="caution">
    <text evidence="8">Lacks conserved residue(s) required for the propagation of feature annotation.</text>
</comment>
<sequence>MNNHKVYEFIAKSSDLCNCEKIFICSDSAEDIAYVRQQAMATGEEAALKLKGHTVHFDGIYDQGRDRKATKYLVPRGTSFGKALNQIDRQEGLVEVKGLLRDSMKDRTMIVRFISLGPPNSVFTILGLQCTDSWYVAHSEDLLYRPGYEVFCQSEPNREFLRVLHSAGKLTENMTSTEHNKKCIYIDYMDSTIYSVNTQYAGNSVGFKKLAFRLAIRKANYEGWLAEHMMIMGVHGPGGRKSYFSGAFPSACGKTSTAMLPGESILGDDIAYIRDIGSVARAVNVESGIFGIIKDVNPKDDALIYKVLRSPGEIIFSNVLVKDDKPYWLGMGSPLPKDGRNFSGGWYEGKKDTDGNEIPAAHKNARYAVTLKSLDNCDPELDNPMGVELSGVIYGGRDAKAYVPVQQSFGWEHGIIAYGASLETETTFATVGREGVPEINMMSTQDFISIPLGQNVCNNLEFGKKLKRAPLVFGVNYFLRDSENDEFLNTPQDKHVWIKWMELRVHGEAGAIRSPTGFLPKYEDLHKLFNRVLGKDYSKKDYIKQFTIRVPENLAKIQRVQRFYQENVTDTPGALFDILDQQRKRLVEAKERFGDYISPESFEW</sequence>
<feature type="binding site" evidence="8">
    <location>
        <position position="397"/>
    </location>
    <ligand>
        <name>GTP</name>
        <dbReference type="ChEBI" id="CHEBI:37565"/>
    </ligand>
</feature>
<evidence type="ECO:0000256" key="2">
    <source>
        <dbReference type="ARBA" id="ARBA00022723"/>
    </source>
</evidence>
<feature type="active site" evidence="8">
    <location>
        <position position="252"/>
    </location>
</feature>
<name>A0A0M0BQW1_9ARCH</name>
<keyword evidence="7 8" id="KW-0456">Lyase</keyword>
<organism evidence="11 12">
    <name type="scientific">miscellaneous Crenarchaeota group-1 archaeon SG8-32-3</name>
    <dbReference type="NCBI Taxonomy" id="1685125"/>
    <lineage>
        <taxon>Archaea</taxon>
        <taxon>Candidatus Bathyarchaeota</taxon>
        <taxon>MCG-1</taxon>
    </lineage>
</organism>
<accession>A0A0M0BQW1</accession>
<evidence type="ECO:0000313" key="12">
    <source>
        <dbReference type="Proteomes" id="UP000054016"/>
    </source>
</evidence>
<dbReference type="GO" id="GO:0016301">
    <property type="term" value="F:kinase activity"/>
    <property type="evidence" value="ECO:0007669"/>
    <property type="project" value="UniProtKB-KW"/>
</dbReference>
<dbReference type="GO" id="GO:0006094">
    <property type="term" value="P:gluconeogenesis"/>
    <property type="evidence" value="ECO:0007669"/>
    <property type="project" value="UniProtKB-UniRule"/>
</dbReference>
<feature type="binding site" evidence="8">
    <location>
        <begin position="200"/>
        <end position="202"/>
    </location>
    <ligand>
        <name>substrate</name>
    </ligand>
</feature>
<feature type="binding site" evidence="8">
    <location>
        <begin position="364"/>
        <end position="366"/>
    </location>
    <ligand>
        <name>substrate</name>
    </ligand>
</feature>
<comment type="caution">
    <text evidence="11">The sequence shown here is derived from an EMBL/GenBank/DDBJ whole genome shotgun (WGS) entry which is preliminary data.</text>
</comment>
<dbReference type="GO" id="GO:0004613">
    <property type="term" value="F:phosphoenolpyruvate carboxykinase (GTP) activity"/>
    <property type="evidence" value="ECO:0007669"/>
    <property type="project" value="UniProtKB-UniRule"/>
</dbReference>
<keyword evidence="8" id="KW-0963">Cytoplasm</keyword>
<feature type="domain" description="Phosphoenolpyruvate carboxykinase GTP-utilising N-terminal" evidence="10">
    <location>
        <begin position="8"/>
        <end position="219"/>
    </location>
</feature>
<comment type="cofactor">
    <cofactor evidence="8">
        <name>Mn(2+)</name>
        <dbReference type="ChEBI" id="CHEBI:29035"/>
    </cofactor>
    <text evidence="8">Binds 1 Mn(2+) ion per subunit.</text>
</comment>
<dbReference type="EMBL" id="LFWV01000047">
    <property type="protein sequence ID" value="KON30947.1"/>
    <property type="molecule type" value="Genomic_DNA"/>
</dbReference>
<keyword evidence="11" id="KW-0670">Pyruvate</keyword>
<evidence type="ECO:0000313" key="11">
    <source>
        <dbReference type="EMBL" id="KON30947.1"/>
    </source>
</evidence>
<dbReference type="GO" id="GO:0071333">
    <property type="term" value="P:cellular response to glucose stimulus"/>
    <property type="evidence" value="ECO:0007669"/>
    <property type="project" value="TreeGrafter"/>
</dbReference>
<evidence type="ECO:0000256" key="8">
    <source>
        <dbReference type="HAMAP-Rule" id="MF_00452"/>
    </source>
</evidence>
<evidence type="ECO:0000256" key="4">
    <source>
        <dbReference type="ARBA" id="ARBA00022793"/>
    </source>
</evidence>
<dbReference type="InterPro" id="IPR008209">
    <property type="entry name" value="PEP_carboxykinase_GTP"/>
</dbReference>
<dbReference type="InterPro" id="IPR008210">
    <property type="entry name" value="PEP_carboxykinase_N"/>
</dbReference>
<keyword evidence="2 8" id="KW-0479">Metal-binding</keyword>
<feature type="binding site" evidence="8">
    <location>
        <position position="209"/>
    </location>
    <ligand>
        <name>Mn(2+)</name>
        <dbReference type="ChEBI" id="CHEBI:29035"/>
    </ligand>
</feature>
<dbReference type="EC" id="4.1.1.32" evidence="8"/>
<dbReference type="AlphaFoldDB" id="A0A0M0BQW1"/>
<dbReference type="HAMAP" id="MF_00452">
    <property type="entry name" value="PEPCK_GTP"/>
    <property type="match status" value="1"/>
</dbReference>
<reference evidence="12" key="1">
    <citation type="submission" date="2015-06" db="EMBL/GenBank/DDBJ databases">
        <title>New insights into the roles of widespread benthic archaea in carbon and nitrogen cycling.</title>
        <authorList>
            <person name="Lazar C.S."/>
            <person name="Baker B.J."/>
            <person name="Seitz K.W."/>
            <person name="Hyde A.S."/>
            <person name="Dick G.J."/>
            <person name="Hinrichs K.-U."/>
            <person name="Teske A.P."/>
        </authorList>
    </citation>
    <scope>NUCLEOTIDE SEQUENCE [LARGE SCALE GENOMIC DNA]</scope>
</reference>
<dbReference type="InterPro" id="IPR018091">
    <property type="entry name" value="PEP_carboxykin_GTP_CS"/>
</dbReference>
<keyword evidence="8" id="KW-0312">Gluconeogenesis</keyword>
<dbReference type="GO" id="GO:0006107">
    <property type="term" value="P:oxaloacetate metabolic process"/>
    <property type="evidence" value="ECO:0007669"/>
    <property type="project" value="TreeGrafter"/>
</dbReference>
<keyword evidence="6 8" id="KW-0464">Manganese</keyword>
<keyword evidence="11" id="KW-0808">Transferase</keyword>
<feature type="binding site" evidence="8">
    <location>
        <position position="65"/>
    </location>
    <ligand>
        <name>substrate</name>
    </ligand>
</feature>
<keyword evidence="11" id="KW-0418">Kinase</keyword>
<dbReference type="GO" id="GO:0046327">
    <property type="term" value="P:glycerol biosynthetic process from pyruvate"/>
    <property type="evidence" value="ECO:0007669"/>
    <property type="project" value="TreeGrafter"/>
</dbReference>
<dbReference type="NCBIfam" id="NF003253">
    <property type="entry name" value="PRK04210.1"/>
    <property type="match status" value="1"/>
</dbReference>
<dbReference type="PROSITE" id="PS00505">
    <property type="entry name" value="PEPCK_GTP"/>
    <property type="match status" value="1"/>
</dbReference>
<evidence type="ECO:0000256" key="5">
    <source>
        <dbReference type="ARBA" id="ARBA00023134"/>
    </source>
</evidence>
<dbReference type="PIRSF" id="PIRSF001348">
    <property type="entry name" value="PEP_carboxykinase_GTP"/>
    <property type="match status" value="1"/>
</dbReference>
<dbReference type="Gene3D" id="3.90.228.20">
    <property type="match status" value="2"/>
</dbReference>
<dbReference type="PANTHER" id="PTHR11561:SF0">
    <property type="entry name" value="PHOSPHOENOLPYRUVATE CARBOXYKINASE [GTP]-RELATED"/>
    <property type="match status" value="1"/>
</dbReference>
<dbReference type="Pfam" id="PF17297">
    <property type="entry name" value="PEPCK_N"/>
    <property type="match status" value="1"/>
</dbReference>
<comment type="pathway">
    <text evidence="8">Carbohydrate biosynthesis; gluconeogenesis.</text>
</comment>